<evidence type="ECO:0008006" key="3">
    <source>
        <dbReference type="Google" id="ProtNLM"/>
    </source>
</evidence>
<dbReference type="RefSeq" id="WP_015194604.1">
    <property type="nucleotide sequence ID" value="NC_019748.1"/>
</dbReference>
<dbReference type="AlphaFoldDB" id="K9XZ49"/>
<dbReference type="EMBL" id="CP003653">
    <property type="protein sequence ID" value="AFZ36942.1"/>
    <property type="molecule type" value="Genomic_DNA"/>
</dbReference>
<reference evidence="2" key="1">
    <citation type="journal article" date="2013" name="Proc. Natl. Acad. Sci. U.S.A.">
        <title>Improving the coverage of the cyanobacterial phylum using diversity-driven genome sequencing.</title>
        <authorList>
            <person name="Shih P.M."/>
            <person name="Wu D."/>
            <person name="Latifi A."/>
            <person name="Axen S.D."/>
            <person name="Fewer D.P."/>
            <person name="Talla E."/>
            <person name="Calteau A."/>
            <person name="Cai F."/>
            <person name="Tandeau de Marsac N."/>
            <person name="Rippka R."/>
            <person name="Herdman M."/>
            <person name="Sivonen K."/>
            <person name="Coursin T."/>
            <person name="Laurent T."/>
            <person name="Goodwin L."/>
            <person name="Nolan M."/>
            <person name="Davenport K.W."/>
            <person name="Han C.S."/>
            <person name="Rubin E.M."/>
            <person name="Eisen J.A."/>
            <person name="Woyke T."/>
            <person name="Gugger M."/>
            <person name="Kerfeld C.A."/>
        </authorList>
    </citation>
    <scope>NUCLEOTIDE SEQUENCE [LARGE SCALE GENOMIC DNA]</scope>
    <source>
        <strain evidence="2">ATCC 29371 / PCC 7437</strain>
    </source>
</reference>
<gene>
    <name evidence="1" type="ordered locus">Sta7437_3439</name>
</gene>
<dbReference type="HOGENOM" id="CLU_2572163_0_0_3"/>
<dbReference type="InterPro" id="IPR025458">
    <property type="entry name" value="DUF4278"/>
</dbReference>
<organism evidence="1 2">
    <name type="scientific">Stanieria cyanosphaera (strain ATCC 29371 / PCC 7437)</name>
    <dbReference type="NCBI Taxonomy" id="111780"/>
    <lineage>
        <taxon>Bacteria</taxon>
        <taxon>Bacillati</taxon>
        <taxon>Cyanobacteriota</taxon>
        <taxon>Cyanophyceae</taxon>
        <taxon>Pleurocapsales</taxon>
        <taxon>Dermocarpellaceae</taxon>
        <taxon>Stanieria</taxon>
    </lineage>
</organism>
<protein>
    <recommendedName>
        <fullName evidence="3">DUF4278 domain-containing protein</fullName>
    </recommendedName>
</protein>
<dbReference type="KEGG" id="scs:Sta7437_3439"/>
<proteinExistence type="predicted"/>
<dbReference type="Pfam" id="PF14105">
    <property type="entry name" value="DUF4278"/>
    <property type="match status" value="1"/>
</dbReference>
<evidence type="ECO:0000313" key="1">
    <source>
        <dbReference type="EMBL" id="AFZ36942.1"/>
    </source>
</evidence>
<sequence length="81" mass="9589">MHLTYRGIRYQSNHNVATTTTETTVKYRGQEYQTKRCAEVEVKSVTNLKYFIYRGIAYMNSVSFSKRSTQDNDHNYSTNYQ</sequence>
<evidence type="ECO:0000313" key="2">
    <source>
        <dbReference type="Proteomes" id="UP000010473"/>
    </source>
</evidence>
<dbReference type="Proteomes" id="UP000010473">
    <property type="component" value="Chromosome"/>
</dbReference>
<accession>K9XZ49</accession>
<name>K9XZ49_STAC7</name>
<keyword evidence="2" id="KW-1185">Reference proteome</keyword>
<dbReference type="OrthoDB" id="515032at2"/>